<name>A0ABU2BY10_9ACTN</name>
<dbReference type="RefSeq" id="WP_310303515.1">
    <property type="nucleotide sequence ID" value="NZ_BAAAPS010000003.1"/>
</dbReference>
<sequence length="112" mass="12136">MNASQSSERALAPPAPLCPPWCEHEHLGVADDPCGFHHDGAVTAVGLEFPSGPGRGDYLFVNVSQVEQHGELGRAFVEVQDERRTIALLTPAECVQLAHALLDGARQLRNER</sequence>
<proteinExistence type="predicted"/>
<keyword evidence="2" id="KW-1185">Reference proteome</keyword>
<dbReference type="InterPro" id="IPR054202">
    <property type="entry name" value="DUF6907"/>
</dbReference>
<dbReference type="Proteomes" id="UP001183648">
    <property type="component" value="Unassembled WGS sequence"/>
</dbReference>
<organism evidence="1 2">
    <name type="scientific">Nocardioides marmoribigeumensis</name>
    <dbReference type="NCBI Taxonomy" id="433649"/>
    <lineage>
        <taxon>Bacteria</taxon>
        <taxon>Bacillati</taxon>
        <taxon>Actinomycetota</taxon>
        <taxon>Actinomycetes</taxon>
        <taxon>Propionibacteriales</taxon>
        <taxon>Nocardioidaceae</taxon>
        <taxon>Nocardioides</taxon>
    </lineage>
</organism>
<evidence type="ECO:0000313" key="1">
    <source>
        <dbReference type="EMBL" id="MDR7363280.1"/>
    </source>
</evidence>
<gene>
    <name evidence="1" type="ORF">J2S63_002833</name>
</gene>
<protein>
    <submittedName>
        <fullName evidence="1">Uncharacterized protein</fullName>
    </submittedName>
</protein>
<comment type="caution">
    <text evidence="1">The sequence shown here is derived from an EMBL/GenBank/DDBJ whole genome shotgun (WGS) entry which is preliminary data.</text>
</comment>
<reference evidence="1 2" key="1">
    <citation type="submission" date="2023-07" db="EMBL/GenBank/DDBJ databases">
        <title>Sequencing the genomes of 1000 actinobacteria strains.</title>
        <authorList>
            <person name="Klenk H.-P."/>
        </authorList>
    </citation>
    <scope>NUCLEOTIDE SEQUENCE [LARGE SCALE GENOMIC DNA]</scope>
    <source>
        <strain evidence="1 2">DSM 19426</strain>
    </source>
</reference>
<dbReference type="Pfam" id="PF21848">
    <property type="entry name" value="DUF6907"/>
    <property type="match status" value="1"/>
</dbReference>
<dbReference type="EMBL" id="JAVDYG010000001">
    <property type="protein sequence ID" value="MDR7363280.1"/>
    <property type="molecule type" value="Genomic_DNA"/>
</dbReference>
<evidence type="ECO:0000313" key="2">
    <source>
        <dbReference type="Proteomes" id="UP001183648"/>
    </source>
</evidence>
<accession>A0ABU2BY10</accession>